<dbReference type="InterPro" id="IPR046358">
    <property type="entry name" value="Flagellin_C"/>
</dbReference>
<dbReference type="Pfam" id="PF00700">
    <property type="entry name" value="Flagellin_C"/>
    <property type="match status" value="1"/>
</dbReference>
<reference evidence="7 8" key="1">
    <citation type="submission" date="2019-03" db="EMBL/GenBank/DDBJ databases">
        <title>Genomic Encyclopedia of Type Strains, Phase IV (KMG-IV): sequencing the most valuable type-strain genomes for metagenomic binning, comparative biology and taxonomic classification.</title>
        <authorList>
            <person name="Goeker M."/>
        </authorList>
    </citation>
    <scope>NUCLEOTIDE SEQUENCE [LARGE SCALE GENOMIC DNA]</scope>
    <source>
        <strain evidence="7 8">LX-B</strain>
    </source>
</reference>
<keyword evidence="7" id="KW-0282">Flagellum</keyword>
<dbReference type="PANTHER" id="PTHR42792">
    <property type="entry name" value="FLAGELLIN"/>
    <property type="match status" value="1"/>
</dbReference>
<dbReference type="SUPFAM" id="SSF64518">
    <property type="entry name" value="Phase 1 flagellin"/>
    <property type="match status" value="2"/>
</dbReference>
<evidence type="ECO:0000256" key="1">
    <source>
        <dbReference type="ARBA" id="ARBA00005709"/>
    </source>
</evidence>
<feature type="domain" description="Flagellin C-terminal" evidence="6">
    <location>
        <begin position="677"/>
        <end position="761"/>
    </location>
</feature>
<dbReference type="AlphaFoldDB" id="A0A4R1RWZ9"/>
<feature type="domain" description="Flagellin N-terminal" evidence="5">
    <location>
        <begin position="3"/>
        <end position="139"/>
    </location>
</feature>
<dbReference type="EMBL" id="SLUN01000008">
    <property type="protein sequence ID" value="TCL70984.1"/>
    <property type="molecule type" value="Genomic_DNA"/>
</dbReference>
<organism evidence="7 8">
    <name type="scientific">Hydrogenispora ethanolica</name>
    <dbReference type="NCBI Taxonomy" id="1082276"/>
    <lineage>
        <taxon>Bacteria</taxon>
        <taxon>Bacillati</taxon>
        <taxon>Bacillota</taxon>
        <taxon>Hydrogenispora</taxon>
    </lineage>
</organism>
<dbReference type="GO" id="GO:0005576">
    <property type="term" value="C:extracellular region"/>
    <property type="evidence" value="ECO:0007669"/>
    <property type="project" value="UniProtKB-SubCell"/>
</dbReference>
<dbReference type="PANTHER" id="PTHR42792:SF2">
    <property type="entry name" value="FLAGELLIN"/>
    <property type="match status" value="1"/>
</dbReference>
<dbReference type="GO" id="GO:0009288">
    <property type="term" value="C:bacterial-type flagellum"/>
    <property type="evidence" value="ECO:0007669"/>
    <property type="project" value="UniProtKB-SubCell"/>
</dbReference>
<dbReference type="InterPro" id="IPR042187">
    <property type="entry name" value="Flagellin_C_sub2"/>
</dbReference>
<protein>
    <recommendedName>
        <fullName evidence="2 4">Flagellin</fullName>
    </recommendedName>
</protein>
<dbReference type="RefSeq" id="WP_132013946.1">
    <property type="nucleotide sequence ID" value="NZ_SLUN01000008.1"/>
</dbReference>
<dbReference type="Gene3D" id="1.20.1330.10">
    <property type="entry name" value="f41 fragment of flagellin, N-terminal domain"/>
    <property type="match status" value="2"/>
</dbReference>
<comment type="similarity">
    <text evidence="1 4">Belongs to the bacterial flagellin family.</text>
</comment>
<dbReference type="InterPro" id="IPR001029">
    <property type="entry name" value="Flagellin_N"/>
</dbReference>
<dbReference type="Gene3D" id="2.170.280.10">
    <property type="entry name" value="f41 fragment of flagellin, middle domain"/>
    <property type="match status" value="1"/>
</dbReference>
<dbReference type="Pfam" id="PF00669">
    <property type="entry name" value="Flagellin_N"/>
    <property type="match status" value="1"/>
</dbReference>
<gene>
    <name evidence="7" type="ORF">EDC14_1008134</name>
</gene>
<evidence type="ECO:0000313" key="7">
    <source>
        <dbReference type="EMBL" id="TCL70984.1"/>
    </source>
</evidence>
<evidence type="ECO:0000256" key="3">
    <source>
        <dbReference type="ARBA" id="ARBA00023143"/>
    </source>
</evidence>
<keyword evidence="4" id="KW-0964">Secreted</keyword>
<dbReference type="Gene3D" id="6.10.10.10">
    <property type="entry name" value="Flagellar export chaperone, C-terminal domain"/>
    <property type="match status" value="1"/>
</dbReference>
<evidence type="ECO:0000259" key="5">
    <source>
        <dbReference type="Pfam" id="PF00669"/>
    </source>
</evidence>
<accession>A0A4R1RWZ9</accession>
<evidence type="ECO:0000313" key="8">
    <source>
        <dbReference type="Proteomes" id="UP000295008"/>
    </source>
</evidence>
<keyword evidence="7" id="KW-0966">Cell projection</keyword>
<comment type="caution">
    <text evidence="7">The sequence shown here is derived from an EMBL/GenBank/DDBJ whole genome shotgun (WGS) entry which is preliminary data.</text>
</comment>
<keyword evidence="7" id="KW-0969">Cilium</keyword>
<evidence type="ECO:0000259" key="6">
    <source>
        <dbReference type="Pfam" id="PF00700"/>
    </source>
</evidence>
<evidence type="ECO:0000256" key="2">
    <source>
        <dbReference type="ARBA" id="ARBA00020110"/>
    </source>
</evidence>
<dbReference type="Gene3D" id="2.30.220.10">
    <property type="entry name" value="f41 fragment of flagellin, C-terminal domain"/>
    <property type="match status" value="1"/>
</dbReference>
<comment type="subcellular location">
    <subcellularLocation>
        <location evidence="4">Secreted</location>
    </subcellularLocation>
    <subcellularLocation>
        <location evidence="4">Bacterial flagellum</location>
    </subcellularLocation>
</comment>
<dbReference type="OrthoDB" id="9796789at2"/>
<dbReference type="Proteomes" id="UP000295008">
    <property type="component" value="Unassembled WGS sequence"/>
</dbReference>
<dbReference type="InterPro" id="IPR001492">
    <property type="entry name" value="Flagellin"/>
</dbReference>
<sequence>MRINHNIPALTAFRSMDAASNTMSKSMEKLSSGLRINRAADDAAGLAISETMRGQIKGLNQATRNSQDAISLIQTAEGALTETHSILDRMRELANQAANATYTANDRLEMQKEIDQLKDEIDRIGNTTTFNNKNLLDGSASAIVSTDKASTQVYARGAITNSGAYKLTIDATAGKGQIQKTNVFKVASGDVTSNLTIVDGTGINSVEVDGLQHGTYGVNAAASAGGAAALTSAGLYVQNTASTATNVFGSTTDPTLTYTGTNNLSLLMEVTDISGANVTYKISYKSISQTGAVTEGSFDATVDITAGGDIDISSIGAAGDELAIAAGTVGNITVGDKQALFIKPTDAAAGADTTVAINDGNVANVKATYVFDAGALNNKSTDLSFYQVDANGKVYNGKISLDVGGLTVAANNEVTFTAEDGAGKLAALDTKLANIDKFTDENGKFLLDQPKTLTLVQGDGKKTTVKLYASDTLQDVVKKLNDAIGNDLGQKALLSDADDADKFVSFVTTPGTTGVETASSTLVIRSAKAGADGQINIIGDEEIVKALGLSNVQEATESNYKVTVTDATNPSNVIAQNVSVQGNKIVGVVDENIDVAFDSQADITTTWDATTKTFKAVANTASSYETTINLVNNSQTFQIGANEGQDMTAAIGDMRAAALGVDNILVTDRESAAKAVTIIDAAKSQVSAQRSSLGAVQNRLEHTINNLGVATENMTSSESRIRDVDMASEMMEYTKMNILSQASQAMLAQANQKPQQALQLLQG</sequence>
<dbReference type="PRINTS" id="PR00207">
    <property type="entry name" value="FLAGELLIN"/>
</dbReference>
<keyword evidence="3 4" id="KW-0975">Bacterial flagellum</keyword>
<comment type="function">
    <text evidence="4">Flagellin is the subunit protein which polymerizes to form the filaments of bacterial flagella.</text>
</comment>
<proteinExistence type="inferred from homology"/>
<evidence type="ECO:0000256" key="4">
    <source>
        <dbReference type="RuleBase" id="RU362073"/>
    </source>
</evidence>
<name>A0A4R1RWZ9_HYDET</name>
<keyword evidence="8" id="KW-1185">Reference proteome</keyword>
<dbReference type="GO" id="GO:0005198">
    <property type="term" value="F:structural molecule activity"/>
    <property type="evidence" value="ECO:0007669"/>
    <property type="project" value="UniProtKB-UniRule"/>
</dbReference>